<sequence>MAGSKRNPLTNRGKQPTVVPKEDDKSHDEHNEEDKSSIRERLYKTPSKERFHELARDYKKLKDKI</sequence>
<evidence type="ECO:0000313" key="2">
    <source>
        <dbReference type="EMBL" id="OQE35291.1"/>
    </source>
</evidence>
<evidence type="ECO:0000256" key="1">
    <source>
        <dbReference type="SAM" id="MobiDB-lite"/>
    </source>
</evidence>
<comment type="caution">
    <text evidence="2">The sequence shown here is derived from an EMBL/GenBank/DDBJ whole genome shotgun (WGS) entry which is preliminary data.</text>
</comment>
<dbReference type="EMBL" id="MOOB01000831">
    <property type="protein sequence ID" value="OQE35291.1"/>
    <property type="molecule type" value="Genomic_DNA"/>
</dbReference>
<proteinExistence type="predicted"/>
<feature type="compositionally biased region" description="Basic and acidic residues" evidence="1">
    <location>
        <begin position="20"/>
        <end position="44"/>
    </location>
</feature>
<keyword evidence="3" id="KW-1185">Reference proteome</keyword>
<reference evidence="3" key="1">
    <citation type="journal article" date="2017" name="Nat. Microbiol.">
        <title>Global analysis of biosynthetic gene clusters reveals vast potential of secondary metabolite production in Penicillium species.</title>
        <authorList>
            <person name="Nielsen J.C."/>
            <person name="Grijseels S."/>
            <person name="Prigent S."/>
            <person name="Ji B."/>
            <person name="Dainat J."/>
            <person name="Nielsen K.F."/>
            <person name="Frisvad J.C."/>
            <person name="Workman M."/>
            <person name="Nielsen J."/>
        </authorList>
    </citation>
    <scope>NUCLEOTIDE SEQUENCE [LARGE SCALE GENOMIC DNA]</scope>
    <source>
        <strain evidence="3">IBT 13039</strain>
    </source>
</reference>
<feature type="region of interest" description="Disordered" evidence="1">
    <location>
        <begin position="1"/>
        <end position="44"/>
    </location>
</feature>
<protein>
    <submittedName>
        <fullName evidence="2">Uncharacterized protein</fullName>
    </submittedName>
</protein>
<accession>A0A1V6U9Y4</accession>
<name>A0A1V6U9Y4_PENNA</name>
<evidence type="ECO:0000313" key="3">
    <source>
        <dbReference type="Proteomes" id="UP000191691"/>
    </source>
</evidence>
<dbReference type="Proteomes" id="UP000191691">
    <property type="component" value="Unassembled WGS sequence"/>
</dbReference>
<organism evidence="2 3">
    <name type="scientific">Penicillium nalgiovense</name>
    <dbReference type="NCBI Taxonomy" id="60175"/>
    <lineage>
        <taxon>Eukaryota</taxon>
        <taxon>Fungi</taxon>
        <taxon>Dikarya</taxon>
        <taxon>Ascomycota</taxon>
        <taxon>Pezizomycotina</taxon>
        <taxon>Eurotiomycetes</taxon>
        <taxon>Eurotiomycetidae</taxon>
        <taxon>Eurotiales</taxon>
        <taxon>Aspergillaceae</taxon>
        <taxon>Penicillium</taxon>
    </lineage>
</organism>
<dbReference type="AlphaFoldDB" id="A0A1V6U9Y4"/>
<gene>
    <name evidence="2" type="ORF">PENNAL_c0831G02630</name>
</gene>